<reference evidence="1" key="1">
    <citation type="submission" date="2020-05" db="EMBL/GenBank/DDBJ databases">
        <title>Large-scale comparative analyses of tick genomes elucidate their genetic diversity and vector capacities.</title>
        <authorList>
            <person name="Jia N."/>
            <person name="Wang J."/>
            <person name="Shi W."/>
            <person name="Du L."/>
            <person name="Sun Y."/>
            <person name="Zhan W."/>
            <person name="Jiang J."/>
            <person name="Wang Q."/>
            <person name="Zhang B."/>
            <person name="Ji P."/>
            <person name="Sakyi L.B."/>
            <person name="Cui X."/>
            <person name="Yuan T."/>
            <person name="Jiang B."/>
            <person name="Yang W."/>
            <person name="Lam T.T.-Y."/>
            <person name="Chang Q."/>
            <person name="Ding S."/>
            <person name="Wang X."/>
            <person name="Zhu J."/>
            <person name="Ruan X."/>
            <person name="Zhao L."/>
            <person name="Wei J."/>
            <person name="Que T."/>
            <person name="Du C."/>
            <person name="Cheng J."/>
            <person name="Dai P."/>
            <person name="Han X."/>
            <person name="Huang E."/>
            <person name="Gao Y."/>
            <person name="Liu J."/>
            <person name="Shao H."/>
            <person name="Ye R."/>
            <person name="Li L."/>
            <person name="Wei W."/>
            <person name="Wang X."/>
            <person name="Wang C."/>
            <person name="Yang T."/>
            <person name="Huo Q."/>
            <person name="Li W."/>
            <person name="Guo W."/>
            <person name="Chen H."/>
            <person name="Zhou L."/>
            <person name="Ni X."/>
            <person name="Tian J."/>
            <person name="Zhou Y."/>
            <person name="Sheng Y."/>
            <person name="Liu T."/>
            <person name="Pan Y."/>
            <person name="Xia L."/>
            <person name="Li J."/>
            <person name="Zhao F."/>
            <person name="Cao W."/>
        </authorList>
    </citation>
    <scope>NUCLEOTIDE SEQUENCE</scope>
    <source>
        <strain evidence="1">Hyas-2018</strain>
    </source>
</reference>
<comment type="caution">
    <text evidence="1">The sequence shown here is derived from an EMBL/GenBank/DDBJ whole genome shotgun (WGS) entry which is preliminary data.</text>
</comment>
<protein>
    <submittedName>
        <fullName evidence="1">Uncharacterized protein</fullName>
    </submittedName>
</protein>
<evidence type="ECO:0000313" key="1">
    <source>
        <dbReference type="EMBL" id="KAH6947375.1"/>
    </source>
</evidence>
<organism evidence="1 2">
    <name type="scientific">Hyalomma asiaticum</name>
    <name type="common">Tick</name>
    <dbReference type="NCBI Taxonomy" id="266040"/>
    <lineage>
        <taxon>Eukaryota</taxon>
        <taxon>Metazoa</taxon>
        <taxon>Ecdysozoa</taxon>
        <taxon>Arthropoda</taxon>
        <taxon>Chelicerata</taxon>
        <taxon>Arachnida</taxon>
        <taxon>Acari</taxon>
        <taxon>Parasitiformes</taxon>
        <taxon>Ixodida</taxon>
        <taxon>Ixodoidea</taxon>
        <taxon>Ixodidae</taxon>
        <taxon>Hyalomminae</taxon>
        <taxon>Hyalomma</taxon>
    </lineage>
</organism>
<sequence length="109" mass="12379">MMETDTLRLVHAFVISRITYALPFQAKRHTETDQVDKLIRIACKAALGIPESTSMEHLRDLGLTNRFKELATATIIAQRKHLNATPQGRSLLRRLHYPLAPQFCGARLN</sequence>
<name>A0ACB7TJZ4_HYAAI</name>
<proteinExistence type="predicted"/>
<gene>
    <name evidence="1" type="ORF">HPB50_018530</name>
</gene>
<dbReference type="Proteomes" id="UP000821845">
    <property type="component" value="Chromosome 1"/>
</dbReference>
<dbReference type="EMBL" id="CM023481">
    <property type="protein sequence ID" value="KAH6947375.1"/>
    <property type="molecule type" value="Genomic_DNA"/>
</dbReference>
<accession>A0ACB7TJZ4</accession>
<evidence type="ECO:0000313" key="2">
    <source>
        <dbReference type="Proteomes" id="UP000821845"/>
    </source>
</evidence>
<keyword evidence="2" id="KW-1185">Reference proteome</keyword>